<dbReference type="Gene3D" id="1.10.357.10">
    <property type="entry name" value="Tetracycline Repressor, domain 2"/>
    <property type="match status" value="1"/>
</dbReference>
<keyword evidence="1 2" id="KW-0238">DNA-binding</keyword>
<dbReference type="PANTHER" id="PTHR43479:SF11">
    <property type="entry name" value="ACREF_ENVCD OPERON REPRESSOR-RELATED"/>
    <property type="match status" value="1"/>
</dbReference>
<proteinExistence type="predicted"/>
<dbReference type="Proteomes" id="UP000245657">
    <property type="component" value="Unassembled WGS sequence"/>
</dbReference>
<keyword evidence="5" id="KW-1185">Reference proteome</keyword>
<dbReference type="InterPro" id="IPR036271">
    <property type="entry name" value="Tet_transcr_reg_TetR-rel_C_sf"/>
</dbReference>
<evidence type="ECO:0000256" key="1">
    <source>
        <dbReference type="ARBA" id="ARBA00023125"/>
    </source>
</evidence>
<organism evidence="4 5">
    <name type="scientific">Methanospirillum lacunae</name>
    <dbReference type="NCBI Taxonomy" id="668570"/>
    <lineage>
        <taxon>Archaea</taxon>
        <taxon>Methanobacteriati</taxon>
        <taxon>Methanobacteriota</taxon>
        <taxon>Stenosarchaea group</taxon>
        <taxon>Methanomicrobia</taxon>
        <taxon>Methanomicrobiales</taxon>
        <taxon>Methanospirillaceae</taxon>
        <taxon>Methanospirillum</taxon>
    </lineage>
</organism>
<reference evidence="4 5" key="1">
    <citation type="submission" date="2018-05" db="EMBL/GenBank/DDBJ databases">
        <title>Draft genome of Methanospirillum lacunae Ki8-1.</title>
        <authorList>
            <person name="Dueholm M.S."/>
            <person name="Nielsen P.H."/>
            <person name="Bakmann L.F."/>
            <person name="Otzen D.E."/>
        </authorList>
    </citation>
    <scope>NUCLEOTIDE SEQUENCE [LARGE SCALE GENOMIC DNA]</scope>
    <source>
        <strain evidence="4 5">Ki8-1</strain>
    </source>
</reference>
<accession>A0A2V2MSK0</accession>
<dbReference type="GO" id="GO:0003677">
    <property type="term" value="F:DNA binding"/>
    <property type="evidence" value="ECO:0007669"/>
    <property type="project" value="UniProtKB-UniRule"/>
</dbReference>
<dbReference type="Pfam" id="PF00440">
    <property type="entry name" value="TetR_N"/>
    <property type="match status" value="1"/>
</dbReference>
<dbReference type="EMBL" id="QGMY01000014">
    <property type="protein sequence ID" value="PWR70399.1"/>
    <property type="molecule type" value="Genomic_DNA"/>
</dbReference>
<evidence type="ECO:0000259" key="3">
    <source>
        <dbReference type="PROSITE" id="PS50977"/>
    </source>
</evidence>
<protein>
    <recommendedName>
        <fullName evidence="3">HTH tetR-type domain-containing protein</fullName>
    </recommendedName>
</protein>
<dbReference type="SUPFAM" id="SSF46689">
    <property type="entry name" value="Homeodomain-like"/>
    <property type="match status" value="1"/>
</dbReference>
<evidence type="ECO:0000256" key="2">
    <source>
        <dbReference type="PROSITE-ProRule" id="PRU00335"/>
    </source>
</evidence>
<name>A0A2V2MSK0_9EURY</name>
<comment type="caution">
    <text evidence="4">The sequence shown here is derived from an EMBL/GenBank/DDBJ whole genome shotgun (WGS) entry which is preliminary data.</text>
</comment>
<feature type="DNA-binding region" description="H-T-H motif" evidence="2">
    <location>
        <begin position="37"/>
        <end position="56"/>
    </location>
</feature>
<gene>
    <name evidence="4" type="ORF">DK846_15080</name>
</gene>
<dbReference type="PROSITE" id="PS50977">
    <property type="entry name" value="HTH_TETR_2"/>
    <property type="match status" value="1"/>
</dbReference>
<dbReference type="PANTHER" id="PTHR43479">
    <property type="entry name" value="ACREF/ENVCD OPERON REPRESSOR-RELATED"/>
    <property type="match status" value="1"/>
</dbReference>
<evidence type="ECO:0000313" key="4">
    <source>
        <dbReference type="EMBL" id="PWR70399.1"/>
    </source>
</evidence>
<dbReference type="InterPro" id="IPR050624">
    <property type="entry name" value="HTH-type_Tx_Regulator"/>
</dbReference>
<dbReference type="InterPro" id="IPR009057">
    <property type="entry name" value="Homeodomain-like_sf"/>
</dbReference>
<sequence length="204" mass="23175">MVMSMPRINAEYREDAKKKIIAAALEIAAEKSWDAVTMEAIAKKVGVTKGALYSYFENSETLLCAVSVELIQKIRDGFISIFDKDVHIHVVLEKLASFIFEDQKPYASIFIQFVSRLPQDSRFRDQFSRMFDENILLVTEYLARKIDEKQIHPLTDPDSAARAILGVTIGLRITEVVLGKDARKAKQVWIESVELILRLPGDNK</sequence>
<dbReference type="AlphaFoldDB" id="A0A2V2MSK0"/>
<evidence type="ECO:0000313" key="5">
    <source>
        <dbReference type="Proteomes" id="UP000245657"/>
    </source>
</evidence>
<dbReference type="SUPFAM" id="SSF48498">
    <property type="entry name" value="Tetracyclin repressor-like, C-terminal domain"/>
    <property type="match status" value="1"/>
</dbReference>
<feature type="domain" description="HTH tetR-type" evidence="3">
    <location>
        <begin position="14"/>
        <end position="74"/>
    </location>
</feature>
<dbReference type="InterPro" id="IPR001647">
    <property type="entry name" value="HTH_TetR"/>
</dbReference>
<dbReference type="PRINTS" id="PR00455">
    <property type="entry name" value="HTHTETR"/>
</dbReference>